<dbReference type="NCBIfam" id="TIGR00191">
    <property type="entry name" value="thrB"/>
    <property type="match status" value="1"/>
</dbReference>
<organism evidence="15 16">
    <name type="scientific">Sebaldella termitidis (strain ATCC 33386 / NCTC 11300)</name>
    <dbReference type="NCBI Taxonomy" id="526218"/>
    <lineage>
        <taxon>Bacteria</taxon>
        <taxon>Fusobacteriati</taxon>
        <taxon>Fusobacteriota</taxon>
        <taxon>Fusobacteriia</taxon>
        <taxon>Fusobacteriales</taxon>
        <taxon>Leptotrichiaceae</taxon>
        <taxon>Sebaldella</taxon>
    </lineage>
</organism>
<dbReference type="RefSeq" id="WP_012862137.1">
    <property type="nucleotide sequence ID" value="NC_013517.1"/>
</dbReference>
<dbReference type="Pfam" id="PF08544">
    <property type="entry name" value="GHMP_kinases_C"/>
    <property type="match status" value="1"/>
</dbReference>
<dbReference type="STRING" id="526218.Sterm_2698"/>
<evidence type="ECO:0000256" key="10">
    <source>
        <dbReference type="ARBA" id="ARBA00022840"/>
    </source>
</evidence>
<dbReference type="InterPro" id="IPR013750">
    <property type="entry name" value="GHMP_kinase_C_dom"/>
</dbReference>
<dbReference type="PROSITE" id="PS00627">
    <property type="entry name" value="GHMP_KINASES_ATP"/>
    <property type="match status" value="1"/>
</dbReference>
<dbReference type="UniPathway" id="UPA00050">
    <property type="reaction ID" value="UER00064"/>
</dbReference>
<dbReference type="InterPro" id="IPR020568">
    <property type="entry name" value="Ribosomal_Su5_D2-typ_SF"/>
</dbReference>
<dbReference type="EC" id="2.7.1.39" evidence="3 12"/>
<reference evidence="16" key="1">
    <citation type="submission" date="2009-09" db="EMBL/GenBank/DDBJ databases">
        <title>The complete chromosome of Sebaldella termitidis ATCC 33386.</title>
        <authorList>
            <consortium name="US DOE Joint Genome Institute (JGI-PGF)"/>
            <person name="Lucas S."/>
            <person name="Copeland A."/>
            <person name="Lapidus A."/>
            <person name="Glavina del Rio T."/>
            <person name="Dalin E."/>
            <person name="Tice H."/>
            <person name="Bruce D."/>
            <person name="Goodwin L."/>
            <person name="Pitluck S."/>
            <person name="Kyrpides N."/>
            <person name="Mavromatis K."/>
            <person name="Ivanova N."/>
            <person name="Mikhailova N."/>
            <person name="Sims D."/>
            <person name="Meincke L."/>
            <person name="Brettin T."/>
            <person name="Detter J.C."/>
            <person name="Han C."/>
            <person name="Larimer F."/>
            <person name="Land M."/>
            <person name="Hauser L."/>
            <person name="Markowitz V."/>
            <person name="Cheng J.F."/>
            <person name="Hugenholtz P."/>
            <person name="Woyke T."/>
            <person name="Wu D."/>
            <person name="Eisen J.A."/>
        </authorList>
    </citation>
    <scope>NUCLEOTIDE SEQUENCE [LARGE SCALE GENOMIC DNA]</scope>
    <source>
        <strain evidence="16">ATCC 33386 / NCTC 11300</strain>
    </source>
</reference>
<evidence type="ECO:0000256" key="3">
    <source>
        <dbReference type="ARBA" id="ARBA00012078"/>
    </source>
</evidence>
<comment type="pathway">
    <text evidence="1 12">Amino-acid biosynthesis; L-threonine biosynthesis; L-threonine from L-aspartate: step 4/5.</text>
</comment>
<proteinExistence type="inferred from homology"/>
<comment type="function">
    <text evidence="12">Catalyzes the ATP-dependent phosphorylation of L-homoserine to L-homoserine phosphate.</text>
</comment>
<comment type="catalytic activity">
    <reaction evidence="11 12">
        <text>L-homoserine + ATP = O-phospho-L-homoserine + ADP + H(+)</text>
        <dbReference type="Rhea" id="RHEA:13985"/>
        <dbReference type="ChEBI" id="CHEBI:15378"/>
        <dbReference type="ChEBI" id="CHEBI:30616"/>
        <dbReference type="ChEBI" id="CHEBI:57476"/>
        <dbReference type="ChEBI" id="CHEBI:57590"/>
        <dbReference type="ChEBI" id="CHEBI:456216"/>
        <dbReference type="EC" id="2.7.1.39"/>
    </reaction>
</comment>
<evidence type="ECO:0000256" key="6">
    <source>
        <dbReference type="ARBA" id="ARBA00022679"/>
    </source>
</evidence>
<protein>
    <recommendedName>
        <fullName evidence="4 12">Homoserine kinase</fullName>
        <shortName evidence="12">HK</shortName>
        <shortName evidence="12">HSK</shortName>
        <ecNumber evidence="3 12">2.7.1.39</ecNumber>
    </recommendedName>
</protein>
<evidence type="ECO:0000256" key="1">
    <source>
        <dbReference type="ARBA" id="ARBA00005015"/>
    </source>
</evidence>
<evidence type="ECO:0000256" key="4">
    <source>
        <dbReference type="ARBA" id="ARBA00017858"/>
    </source>
</evidence>
<feature type="domain" description="GHMP kinase N-terminal" evidence="13">
    <location>
        <begin position="56"/>
        <end position="139"/>
    </location>
</feature>
<dbReference type="PRINTS" id="PR00958">
    <property type="entry name" value="HOMSERKINASE"/>
</dbReference>
<dbReference type="GO" id="GO:0005737">
    <property type="term" value="C:cytoplasm"/>
    <property type="evidence" value="ECO:0007669"/>
    <property type="project" value="UniProtKB-SubCell"/>
</dbReference>
<comment type="subcellular location">
    <subcellularLocation>
        <location evidence="12">Cytoplasm</location>
    </subcellularLocation>
</comment>
<dbReference type="Pfam" id="PF00288">
    <property type="entry name" value="GHMP_kinases_N"/>
    <property type="match status" value="1"/>
</dbReference>
<feature type="domain" description="GHMP kinase C-terminal" evidence="14">
    <location>
        <begin position="203"/>
        <end position="259"/>
    </location>
</feature>
<dbReference type="InterPro" id="IPR006204">
    <property type="entry name" value="GHMP_kinase_N_dom"/>
</dbReference>
<comment type="similarity">
    <text evidence="2 12">Belongs to the GHMP kinase family. Homoserine kinase subfamily.</text>
</comment>
<evidence type="ECO:0000256" key="8">
    <source>
        <dbReference type="ARBA" id="ARBA00022741"/>
    </source>
</evidence>
<feature type="binding site" evidence="12">
    <location>
        <begin position="86"/>
        <end position="96"/>
    </location>
    <ligand>
        <name>ATP</name>
        <dbReference type="ChEBI" id="CHEBI:30616"/>
    </ligand>
</feature>
<keyword evidence="12" id="KW-0963">Cytoplasm</keyword>
<keyword evidence="9 12" id="KW-0418">Kinase</keyword>
<dbReference type="PIRSF" id="PIRSF000676">
    <property type="entry name" value="Homoser_kin"/>
    <property type="match status" value="1"/>
</dbReference>
<dbReference type="PANTHER" id="PTHR20861">
    <property type="entry name" value="HOMOSERINE/4-DIPHOSPHOCYTIDYL-2-C-METHYL-D-ERYTHRITOL KINASE"/>
    <property type="match status" value="1"/>
</dbReference>
<dbReference type="Gene3D" id="3.30.70.890">
    <property type="entry name" value="GHMP kinase, C-terminal domain"/>
    <property type="match status" value="1"/>
</dbReference>
<evidence type="ECO:0000256" key="12">
    <source>
        <dbReference type="HAMAP-Rule" id="MF_00384"/>
    </source>
</evidence>
<keyword evidence="6 12" id="KW-0808">Transferase</keyword>
<keyword evidence="7 12" id="KW-0791">Threonine biosynthesis</keyword>
<dbReference type="InterPro" id="IPR006203">
    <property type="entry name" value="GHMP_knse_ATP-bd_CS"/>
</dbReference>
<accession>D1AMG9</accession>
<dbReference type="KEGG" id="str:Sterm_2698"/>
<dbReference type="GO" id="GO:0009088">
    <property type="term" value="P:threonine biosynthetic process"/>
    <property type="evidence" value="ECO:0007669"/>
    <property type="project" value="UniProtKB-UniRule"/>
</dbReference>
<evidence type="ECO:0000256" key="5">
    <source>
        <dbReference type="ARBA" id="ARBA00022605"/>
    </source>
</evidence>
<dbReference type="SUPFAM" id="SSF54211">
    <property type="entry name" value="Ribosomal protein S5 domain 2-like"/>
    <property type="match status" value="1"/>
</dbReference>
<evidence type="ECO:0000256" key="9">
    <source>
        <dbReference type="ARBA" id="ARBA00022777"/>
    </source>
</evidence>
<gene>
    <name evidence="12" type="primary">thrB</name>
    <name evidence="15" type="ordered locus">Sterm_2698</name>
</gene>
<evidence type="ECO:0000313" key="16">
    <source>
        <dbReference type="Proteomes" id="UP000000845"/>
    </source>
</evidence>
<dbReference type="Gene3D" id="3.30.230.10">
    <property type="match status" value="1"/>
</dbReference>
<name>D1AMG9_SEBTE</name>
<evidence type="ECO:0000256" key="2">
    <source>
        <dbReference type="ARBA" id="ARBA00007370"/>
    </source>
</evidence>
<dbReference type="InterPro" id="IPR036554">
    <property type="entry name" value="GHMP_kinase_C_sf"/>
</dbReference>
<evidence type="ECO:0000259" key="14">
    <source>
        <dbReference type="Pfam" id="PF08544"/>
    </source>
</evidence>
<evidence type="ECO:0000259" key="13">
    <source>
        <dbReference type="Pfam" id="PF00288"/>
    </source>
</evidence>
<dbReference type="HOGENOM" id="CLU_041243_0_0_0"/>
<dbReference type="PANTHER" id="PTHR20861:SF1">
    <property type="entry name" value="HOMOSERINE KINASE"/>
    <property type="match status" value="1"/>
</dbReference>
<dbReference type="InterPro" id="IPR014721">
    <property type="entry name" value="Ribsml_uS5_D2-typ_fold_subgr"/>
</dbReference>
<dbReference type="eggNOG" id="COG0083">
    <property type="taxonomic scope" value="Bacteria"/>
</dbReference>
<keyword evidence="10 12" id="KW-0067">ATP-binding</keyword>
<dbReference type="SUPFAM" id="SSF55060">
    <property type="entry name" value="GHMP Kinase, C-terminal domain"/>
    <property type="match status" value="1"/>
</dbReference>
<dbReference type="GO" id="GO:0005524">
    <property type="term" value="F:ATP binding"/>
    <property type="evidence" value="ECO:0007669"/>
    <property type="project" value="UniProtKB-UniRule"/>
</dbReference>
<dbReference type="InterPro" id="IPR000870">
    <property type="entry name" value="Homoserine_kinase"/>
</dbReference>
<dbReference type="GO" id="GO:0004413">
    <property type="term" value="F:homoserine kinase activity"/>
    <property type="evidence" value="ECO:0007669"/>
    <property type="project" value="UniProtKB-UniRule"/>
</dbReference>
<dbReference type="AlphaFoldDB" id="D1AMG9"/>
<sequence>MKKFKVTVPATSANIGVGYDCLGVALDYYLELMVSESESIEYLENGEEFSIPLEENYIYSTIKLIEEKYNKKVPNYKVEIIKNEIPVSRGLGSSSSAIIAGILIADKFLGGILSEDDMAKLATEIEGHPDNVLPAIFGGMILASHDSENFYYSRIPFDNNIYFYVMIPDFKLSTEKARAVLPKEYKVSDLISNASKLGLLIDSFHRKNYDDLRFLLDDKVHQPYRFSLINNSEDIFNYSEKHGALGEYISGAGPTLISLNYKDAGFFSAMKKELENLPDKWSLEMKKICTRGAETEDIRE</sequence>
<evidence type="ECO:0000313" key="15">
    <source>
        <dbReference type="EMBL" id="ACZ09543.1"/>
    </source>
</evidence>
<dbReference type="HAMAP" id="MF_00384">
    <property type="entry name" value="Homoser_kinase"/>
    <property type="match status" value="1"/>
</dbReference>
<keyword evidence="8 12" id="KW-0547">Nucleotide-binding</keyword>
<keyword evidence="16" id="KW-1185">Reference proteome</keyword>
<keyword evidence="5 12" id="KW-0028">Amino-acid biosynthesis</keyword>
<evidence type="ECO:0000256" key="11">
    <source>
        <dbReference type="ARBA" id="ARBA00049375"/>
    </source>
</evidence>
<dbReference type="Proteomes" id="UP000000845">
    <property type="component" value="Chromosome"/>
</dbReference>
<dbReference type="EMBL" id="CP001739">
    <property type="protein sequence ID" value="ACZ09543.1"/>
    <property type="molecule type" value="Genomic_DNA"/>
</dbReference>
<reference evidence="15 16" key="2">
    <citation type="journal article" date="2010" name="Stand. Genomic Sci.">
        <title>Complete genome sequence of Sebaldella termitidis type strain (NCTC 11300).</title>
        <authorList>
            <person name="Harmon-Smith M."/>
            <person name="Celia L."/>
            <person name="Chertkov O."/>
            <person name="Lapidus A."/>
            <person name="Copeland A."/>
            <person name="Glavina Del Rio T."/>
            <person name="Nolan M."/>
            <person name="Lucas S."/>
            <person name="Tice H."/>
            <person name="Cheng J.F."/>
            <person name="Han C."/>
            <person name="Detter J.C."/>
            <person name="Bruce D."/>
            <person name="Goodwin L."/>
            <person name="Pitluck S."/>
            <person name="Pati A."/>
            <person name="Liolios K."/>
            <person name="Ivanova N."/>
            <person name="Mavromatis K."/>
            <person name="Mikhailova N."/>
            <person name="Chen A."/>
            <person name="Palaniappan K."/>
            <person name="Land M."/>
            <person name="Hauser L."/>
            <person name="Chang Y.J."/>
            <person name="Jeffries C.D."/>
            <person name="Brettin T."/>
            <person name="Goker M."/>
            <person name="Beck B."/>
            <person name="Bristow J."/>
            <person name="Eisen J.A."/>
            <person name="Markowitz V."/>
            <person name="Hugenholtz P."/>
            <person name="Kyrpides N.C."/>
            <person name="Klenk H.P."/>
            <person name="Chen F."/>
        </authorList>
    </citation>
    <scope>NUCLEOTIDE SEQUENCE [LARGE SCALE GENOMIC DNA]</scope>
    <source>
        <strain evidence="16">ATCC 33386 / NCTC 11300</strain>
    </source>
</reference>
<evidence type="ECO:0000256" key="7">
    <source>
        <dbReference type="ARBA" id="ARBA00022697"/>
    </source>
</evidence>